<comment type="caution">
    <text evidence="2">The sequence shown here is derived from an EMBL/GenBank/DDBJ whole genome shotgun (WGS) entry which is preliminary data.</text>
</comment>
<feature type="domain" description="JmjC" evidence="1">
    <location>
        <begin position="126"/>
        <end position="297"/>
    </location>
</feature>
<dbReference type="SUPFAM" id="SSF51197">
    <property type="entry name" value="Clavaminate synthase-like"/>
    <property type="match status" value="1"/>
</dbReference>
<organism evidence="2 3">
    <name type="scientific">Durusdinium trenchii</name>
    <dbReference type="NCBI Taxonomy" id="1381693"/>
    <lineage>
        <taxon>Eukaryota</taxon>
        <taxon>Sar</taxon>
        <taxon>Alveolata</taxon>
        <taxon>Dinophyceae</taxon>
        <taxon>Suessiales</taxon>
        <taxon>Symbiodiniaceae</taxon>
        <taxon>Durusdinium</taxon>
    </lineage>
</organism>
<dbReference type="Pfam" id="PF13621">
    <property type="entry name" value="Cupin_8"/>
    <property type="match status" value="1"/>
</dbReference>
<dbReference type="Gene3D" id="2.60.120.650">
    <property type="entry name" value="Cupin"/>
    <property type="match status" value="1"/>
</dbReference>
<evidence type="ECO:0000313" key="3">
    <source>
        <dbReference type="Proteomes" id="UP001642464"/>
    </source>
</evidence>
<dbReference type="PANTHER" id="PTHR12461:SF105">
    <property type="entry name" value="HYPOXIA-INDUCIBLE FACTOR 1-ALPHA INHIBITOR"/>
    <property type="match status" value="1"/>
</dbReference>
<sequence length="478" mass="53598">MVKRARESQPDLGCVLRHRCPTPKAIDPALEASELIGRLLAPLTVESFLSSCWAEKVLLVEGPPKRLGPIIEQLSQLNLEDMLQETPSEQVHAWLKSPTETALQSVPLEPAAALALQRCGQAALYFRAPEALEDLLVPGICTGLRAAFAGIYPGDGRPRGEIETFVAQRGHVTGWHTDFQHNFTFQLRGSKRWRFKQGPVKNNVRALTPHFLTKANFEQQMKLHVTCDPSQPDFKPPESFFADAEVVDVTAGDLLYHPAGIWHHVEVTGDTESISINVSISCASWADLVSDAIRQSLWSSSRLRAPIVGLQDFVEAKRMVEDRLREAKKHINALRAEDLLSPVMLEPRLPSRIDIKRSRLGHELPITQQMSFRFSHLSALVQLPDEIQSESEEEMPKSSKRFALHANFGNEDVSSWLRVLLVAPKAFMLAMTWLKERQMRRSAGPFQAKELLAASKTSWSNVSRLLRVLQYCGFVLPS</sequence>
<accession>A0ABP0SCA2</accession>
<dbReference type="PROSITE" id="PS51184">
    <property type="entry name" value="JMJC"/>
    <property type="match status" value="1"/>
</dbReference>
<protein>
    <submittedName>
        <fullName evidence="2">Uncharacterized protein YxbC</fullName>
    </submittedName>
</protein>
<evidence type="ECO:0000259" key="1">
    <source>
        <dbReference type="PROSITE" id="PS51184"/>
    </source>
</evidence>
<dbReference type="EMBL" id="CAXAMM010043439">
    <property type="protein sequence ID" value="CAK9110037.1"/>
    <property type="molecule type" value="Genomic_DNA"/>
</dbReference>
<name>A0ABP0SCA2_9DINO</name>
<keyword evidence="3" id="KW-1185">Reference proteome</keyword>
<dbReference type="CDD" id="cd02208">
    <property type="entry name" value="cupin_RmlC-like"/>
    <property type="match status" value="1"/>
</dbReference>
<evidence type="ECO:0000313" key="2">
    <source>
        <dbReference type="EMBL" id="CAK9110037.1"/>
    </source>
</evidence>
<proteinExistence type="predicted"/>
<dbReference type="Proteomes" id="UP001642464">
    <property type="component" value="Unassembled WGS sequence"/>
</dbReference>
<gene>
    <name evidence="2" type="ORF">SCF082_LOCUS51114</name>
</gene>
<dbReference type="InterPro" id="IPR003347">
    <property type="entry name" value="JmjC_dom"/>
</dbReference>
<reference evidence="2 3" key="1">
    <citation type="submission" date="2024-02" db="EMBL/GenBank/DDBJ databases">
        <authorList>
            <person name="Chen Y."/>
            <person name="Shah S."/>
            <person name="Dougan E. K."/>
            <person name="Thang M."/>
            <person name="Chan C."/>
        </authorList>
    </citation>
    <scope>NUCLEOTIDE SEQUENCE [LARGE SCALE GENOMIC DNA]</scope>
</reference>
<dbReference type="PANTHER" id="PTHR12461">
    <property type="entry name" value="HYPOXIA-INDUCIBLE FACTOR 1 ALPHA INHIBITOR-RELATED"/>
    <property type="match status" value="1"/>
</dbReference>
<dbReference type="InterPro" id="IPR041667">
    <property type="entry name" value="Cupin_8"/>
</dbReference>